<dbReference type="EMBL" id="BEXD01003502">
    <property type="protein sequence ID" value="GBC01349.1"/>
    <property type="molecule type" value="Genomic_DNA"/>
</dbReference>
<protein>
    <submittedName>
        <fullName evidence="3">Uncharacterized protein</fullName>
    </submittedName>
</protein>
<evidence type="ECO:0000256" key="2">
    <source>
        <dbReference type="SAM" id="Phobius"/>
    </source>
</evidence>
<name>A0A2Z6SA56_9GLOM</name>
<keyword evidence="2" id="KW-1133">Transmembrane helix</keyword>
<reference evidence="3 4" key="1">
    <citation type="submission" date="2017-11" db="EMBL/GenBank/DDBJ databases">
        <title>The genome of Rhizophagus clarus HR1 reveals common genetic basis of auxotrophy among arbuscular mycorrhizal fungi.</title>
        <authorList>
            <person name="Kobayashi Y."/>
        </authorList>
    </citation>
    <scope>NUCLEOTIDE SEQUENCE [LARGE SCALE GENOMIC DNA]</scope>
    <source>
        <strain evidence="3 4">HR1</strain>
    </source>
</reference>
<keyword evidence="2" id="KW-0812">Transmembrane</keyword>
<evidence type="ECO:0000313" key="3">
    <source>
        <dbReference type="EMBL" id="GBC01349.1"/>
    </source>
</evidence>
<comment type="caution">
    <text evidence="3">The sequence shown here is derived from an EMBL/GenBank/DDBJ whole genome shotgun (WGS) entry which is preliminary data.</text>
</comment>
<dbReference type="Proteomes" id="UP000247702">
    <property type="component" value="Unassembled WGS sequence"/>
</dbReference>
<evidence type="ECO:0000256" key="1">
    <source>
        <dbReference type="SAM" id="MobiDB-lite"/>
    </source>
</evidence>
<accession>A0A2Z6SA56</accession>
<keyword evidence="2" id="KW-0472">Membrane</keyword>
<keyword evidence="4" id="KW-1185">Reference proteome</keyword>
<feature type="transmembrane region" description="Helical" evidence="2">
    <location>
        <begin position="99"/>
        <end position="117"/>
    </location>
</feature>
<dbReference type="AlphaFoldDB" id="A0A2Z6SA56"/>
<sequence length="153" mass="17426">MEKGIESSKNIYNQTIDSLFLTRSNLIEANRSLREQLALKKNNEVDRPPPPINNSSQLGPEETLSTSNPSSQIISVGGAKAVSLPATAPIVTSSLISPMLIYSILTLVLITIICFMARKWWNSWKKEDRHFSHEKYEDRLGIIPNYLSYKYWR</sequence>
<feature type="compositionally biased region" description="Polar residues" evidence="1">
    <location>
        <begin position="53"/>
        <end position="70"/>
    </location>
</feature>
<gene>
    <name evidence="3" type="ORF">RclHR1_04150013</name>
</gene>
<proteinExistence type="predicted"/>
<evidence type="ECO:0000313" key="4">
    <source>
        <dbReference type="Proteomes" id="UP000247702"/>
    </source>
</evidence>
<organism evidence="3 4">
    <name type="scientific">Rhizophagus clarus</name>
    <dbReference type="NCBI Taxonomy" id="94130"/>
    <lineage>
        <taxon>Eukaryota</taxon>
        <taxon>Fungi</taxon>
        <taxon>Fungi incertae sedis</taxon>
        <taxon>Mucoromycota</taxon>
        <taxon>Glomeromycotina</taxon>
        <taxon>Glomeromycetes</taxon>
        <taxon>Glomerales</taxon>
        <taxon>Glomeraceae</taxon>
        <taxon>Rhizophagus</taxon>
    </lineage>
</organism>
<feature type="region of interest" description="Disordered" evidence="1">
    <location>
        <begin position="40"/>
        <end position="70"/>
    </location>
</feature>